<dbReference type="AlphaFoldDB" id="A0A9D4KKY0"/>
<reference evidence="2" key="2">
    <citation type="submission" date="2020-11" db="EMBL/GenBank/DDBJ databases">
        <authorList>
            <person name="McCartney M.A."/>
            <person name="Auch B."/>
            <person name="Kono T."/>
            <person name="Mallez S."/>
            <person name="Becker A."/>
            <person name="Gohl D.M."/>
            <person name="Silverstein K.A.T."/>
            <person name="Koren S."/>
            <person name="Bechman K.B."/>
            <person name="Herman A."/>
            <person name="Abrahante J.E."/>
            <person name="Garbe J."/>
        </authorList>
    </citation>
    <scope>NUCLEOTIDE SEQUENCE</scope>
    <source>
        <strain evidence="2">Duluth1</strain>
        <tissue evidence="2">Whole animal</tissue>
    </source>
</reference>
<organism evidence="2 3">
    <name type="scientific">Dreissena polymorpha</name>
    <name type="common">Zebra mussel</name>
    <name type="synonym">Mytilus polymorpha</name>
    <dbReference type="NCBI Taxonomy" id="45954"/>
    <lineage>
        <taxon>Eukaryota</taxon>
        <taxon>Metazoa</taxon>
        <taxon>Spiralia</taxon>
        <taxon>Lophotrochozoa</taxon>
        <taxon>Mollusca</taxon>
        <taxon>Bivalvia</taxon>
        <taxon>Autobranchia</taxon>
        <taxon>Heteroconchia</taxon>
        <taxon>Euheterodonta</taxon>
        <taxon>Imparidentia</taxon>
        <taxon>Neoheterodontei</taxon>
        <taxon>Myida</taxon>
        <taxon>Dreissenoidea</taxon>
        <taxon>Dreissenidae</taxon>
        <taxon>Dreissena</taxon>
    </lineage>
</organism>
<evidence type="ECO:0000313" key="3">
    <source>
        <dbReference type="Proteomes" id="UP000828390"/>
    </source>
</evidence>
<protein>
    <submittedName>
        <fullName evidence="2">Uncharacterized protein</fullName>
    </submittedName>
</protein>
<evidence type="ECO:0000313" key="2">
    <source>
        <dbReference type="EMBL" id="KAH3841536.1"/>
    </source>
</evidence>
<feature type="region of interest" description="Disordered" evidence="1">
    <location>
        <begin position="59"/>
        <end position="79"/>
    </location>
</feature>
<evidence type="ECO:0000256" key="1">
    <source>
        <dbReference type="SAM" id="MobiDB-lite"/>
    </source>
</evidence>
<proteinExistence type="predicted"/>
<name>A0A9D4KKY0_DREPO</name>
<feature type="compositionally biased region" description="Basic and acidic residues" evidence="1">
    <location>
        <begin position="64"/>
        <end position="79"/>
    </location>
</feature>
<sequence length="79" mass="8883">MFCPLAIVRSRVMQPRDWEGLGPPIDWKVTCFLRQTFGTFRVHCGRSLVLPPSDRNVPGYAGRSRVEPPSDREVPVACA</sequence>
<dbReference type="Proteomes" id="UP000828390">
    <property type="component" value="Unassembled WGS sequence"/>
</dbReference>
<reference evidence="2" key="1">
    <citation type="journal article" date="2019" name="bioRxiv">
        <title>The Genome of the Zebra Mussel, Dreissena polymorpha: A Resource for Invasive Species Research.</title>
        <authorList>
            <person name="McCartney M.A."/>
            <person name="Auch B."/>
            <person name="Kono T."/>
            <person name="Mallez S."/>
            <person name="Zhang Y."/>
            <person name="Obille A."/>
            <person name="Becker A."/>
            <person name="Abrahante J.E."/>
            <person name="Garbe J."/>
            <person name="Badalamenti J.P."/>
            <person name="Herman A."/>
            <person name="Mangelson H."/>
            <person name="Liachko I."/>
            <person name="Sullivan S."/>
            <person name="Sone E.D."/>
            <person name="Koren S."/>
            <person name="Silverstein K.A.T."/>
            <person name="Beckman K.B."/>
            <person name="Gohl D.M."/>
        </authorList>
    </citation>
    <scope>NUCLEOTIDE SEQUENCE</scope>
    <source>
        <strain evidence="2">Duluth1</strain>
        <tissue evidence="2">Whole animal</tissue>
    </source>
</reference>
<keyword evidence="3" id="KW-1185">Reference proteome</keyword>
<gene>
    <name evidence="2" type="ORF">DPMN_115002</name>
</gene>
<dbReference type="EMBL" id="JAIWYP010000004">
    <property type="protein sequence ID" value="KAH3841536.1"/>
    <property type="molecule type" value="Genomic_DNA"/>
</dbReference>
<comment type="caution">
    <text evidence="2">The sequence shown here is derived from an EMBL/GenBank/DDBJ whole genome shotgun (WGS) entry which is preliminary data.</text>
</comment>
<accession>A0A9D4KKY0</accession>